<dbReference type="EMBL" id="PVTH01000014">
    <property type="protein sequence ID" value="PRY48545.1"/>
    <property type="molecule type" value="Genomic_DNA"/>
</dbReference>
<gene>
    <name evidence="1" type="ORF">B0I27_1144</name>
</gene>
<dbReference type="AlphaFoldDB" id="A0A2T0TS71"/>
<reference evidence="1 2" key="1">
    <citation type="submission" date="2018-03" db="EMBL/GenBank/DDBJ databases">
        <title>Genomic Encyclopedia of Type Strains, Phase III (KMG-III): the genomes of soil and plant-associated and newly described type strains.</title>
        <authorList>
            <person name="Whitman W."/>
        </authorList>
    </citation>
    <scope>NUCLEOTIDE SEQUENCE [LARGE SCALE GENOMIC DNA]</scope>
    <source>
        <strain evidence="1 2">CGMCC 1.9313</strain>
    </source>
</reference>
<name>A0A2T0TS71_9SPHI</name>
<accession>A0A2T0TS71</accession>
<dbReference type="Proteomes" id="UP000238034">
    <property type="component" value="Unassembled WGS sequence"/>
</dbReference>
<organism evidence="1 2">
    <name type="scientific">Arcticibacter pallidicorallinus</name>
    <dbReference type="NCBI Taxonomy" id="1259464"/>
    <lineage>
        <taxon>Bacteria</taxon>
        <taxon>Pseudomonadati</taxon>
        <taxon>Bacteroidota</taxon>
        <taxon>Sphingobacteriia</taxon>
        <taxon>Sphingobacteriales</taxon>
        <taxon>Sphingobacteriaceae</taxon>
        <taxon>Arcticibacter</taxon>
    </lineage>
</organism>
<evidence type="ECO:0000313" key="2">
    <source>
        <dbReference type="Proteomes" id="UP000238034"/>
    </source>
</evidence>
<keyword evidence="2" id="KW-1185">Reference proteome</keyword>
<evidence type="ECO:0000313" key="1">
    <source>
        <dbReference type="EMBL" id="PRY48545.1"/>
    </source>
</evidence>
<sequence length="253" mass="26614">MVDPLAEQRVWVSPFNYGQNNPINRNDPTGTLDDWVIDENNKPHWDPNVTSANDKDLKPGNTYVGKEAEYLAKNGNTVQLNSDGTWNYKIIQPTNEIAAKGINPSASSNVDWNTVGNGAMTFTGGALATVGGVAASLTGVGSPLGVTISISTGISAIGFGTAMIIDGFQGGNRNLPGGLGEAIDRGIGGNGTIGQALDIGSGGIPNSIPDGIMTVHGLYNSNLGKQMMAPHYINGNYNIDRRDNTKVLKPKFR</sequence>
<comment type="caution">
    <text evidence="1">The sequence shown here is derived from an EMBL/GenBank/DDBJ whole genome shotgun (WGS) entry which is preliminary data.</text>
</comment>
<evidence type="ECO:0008006" key="3">
    <source>
        <dbReference type="Google" id="ProtNLM"/>
    </source>
</evidence>
<protein>
    <recommendedName>
        <fullName evidence="3">RHS repeat-associated protein</fullName>
    </recommendedName>
</protein>
<proteinExistence type="predicted"/>